<keyword evidence="2" id="KW-0472">Membrane</keyword>
<feature type="region of interest" description="Disordered" evidence="1">
    <location>
        <begin position="155"/>
        <end position="217"/>
    </location>
</feature>
<keyword evidence="2" id="KW-1133">Transmembrane helix</keyword>
<feature type="region of interest" description="Disordered" evidence="1">
    <location>
        <begin position="120"/>
        <end position="139"/>
    </location>
</feature>
<feature type="transmembrane region" description="Helical" evidence="2">
    <location>
        <begin position="394"/>
        <end position="414"/>
    </location>
</feature>
<evidence type="ECO:0000256" key="1">
    <source>
        <dbReference type="SAM" id="MobiDB-lite"/>
    </source>
</evidence>
<feature type="transmembrane region" description="Helical" evidence="2">
    <location>
        <begin position="46"/>
        <end position="69"/>
    </location>
</feature>
<dbReference type="AlphaFoldDB" id="A0A023B1J5"/>
<keyword evidence="2 3" id="KW-0812">Transmembrane</keyword>
<accession>A0A023B1J5</accession>
<feature type="region of interest" description="Disordered" evidence="1">
    <location>
        <begin position="243"/>
        <end position="324"/>
    </location>
</feature>
<keyword evidence="4" id="KW-1185">Reference proteome</keyword>
<feature type="compositionally biased region" description="Polar residues" evidence="1">
    <location>
        <begin position="289"/>
        <end position="305"/>
    </location>
</feature>
<evidence type="ECO:0000256" key="2">
    <source>
        <dbReference type="SAM" id="Phobius"/>
    </source>
</evidence>
<evidence type="ECO:0000313" key="4">
    <source>
        <dbReference type="Proteomes" id="UP000019763"/>
    </source>
</evidence>
<dbReference type="VEuPathDB" id="CryptoDB:GNI_133380"/>
<dbReference type="EMBL" id="AFNH02000991">
    <property type="protein sequence ID" value="EZG46770.1"/>
    <property type="molecule type" value="Genomic_DNA"/>
</dbReference>
<sequence>MTEAQLWGFVQLVGLIFITSNCREIVANCLKYGWVVHWIPKTVINVQNHIALVVGTGMVVVLALISFWVEVRRGDQFCSSWAPAIKELQHIEYELQMRSKKHNIFNLHRELKGHYGRLSASGSVATDGPSGGNGPSVEGNSMVTPGILTALASDSERVNTPKTSDIKTAGDNSDATRMDAAGLDANTPEGVRDALECSRDLDLPPDRGRDAQKPQSVKIEETVKIQESMAVIAAPTGSATGALGKVARDRKKTADSDMTTVGGDLTGGSELKLSPVSGLRQRGRPGISDKQSVSPNINLDNAQSESSDDSIREAGRKRPAGGYRKRYIDPTRNFDISNVLSVAENYMRSQQKRINSIKNEVGDLMMKSPLVAVYNRLSMRVTERHVEFVHSIKAFVLCSLIFGVPYAIVLSTAFDPRKLLTKTNVAE</sequence>
<name>A0A023B1J5_GRENI</name>
<dbReference type="GeneID" id="22914701"/>
<feature type="compositionally biased region" description="Basic and acidic residues" evidence="1">
    <location>
        <begin position="190"/>
        <end position="217"/>
    </location>
</feature>
<proteinExistence type="predicted"/>
<comment type="caution">
    <text evidence="3">The sequence shown here is derived from an EMBL/GenBank/DDBJ whole genome shotgun (WGS) entry which is preliminary data.</text>
</comment>
<organism evidence="3 4">
    <name type="scientific">Gregarina niphandrodes</name>
    <name type="common">Septate eugregarine</name>
    <dbReference type="NCBI Taxonomy" id="110365"/>
    <lineage>
        <taxon>Eukaryota</taxon>
        <taxon>Sar</taxon>
        <taxon>Alveolata</taxon>
        <taxon>Apicomplexa</taxon>
        <taxon>Conoidasida</taxon>
        <taxon>Gregarinasina</taxon>
        <taxon>Eugregarinorida</taxon>
        <taxon>Gregarinidae</taxon>
        <taxon>Gregarina</taxon>
    </lineage>
</organism>
<gene>
    <name evidence="3" type="ORF">GNI_133380</name>
</gene>
<dbReference type="Proteomes" id="UP000019763">
    <property type="component" value="Unassembled WGS sequence"/>
</dbReference>
<protein>
    <submittedName>
        <fullName evidence="3">Transmembrane protein</fullName>
    </submittedName>
</protein>
<reference evidence="3" key="1">
    <citation type="submission" date="2013-12" db="EMBL/GenBank/DDBJ databases">
        <authorList>
            <person name="Omoto C.K."/>
            <person name="Sibley D."/>
            <person name="Venepally P."/>
            <person name="Hadjithomas M."/>
            <person name="Karamycheva S."/>
            <person name="Brunk B."/>
            <person name="Roos D."/>
            <person name="Caler E."/>
            <person name="Lorenzi H."/>
        </authorList>
    </citation>
    <scope>NUCLEOTIDE SEQUENCE</scope>
</reference>
<evidence type="ECO:0000313" key="3">
    <source>
        <dbReference type="EMBL" id="EZG46770.1"/>
    </source>
</evidence>
<dbReference type="RefSeq" id="XP_011132279.1">
    <property type="nucleotide sequence ID" value="XM_011133977.1"/>
</dbReference>